<dbReference type="GeneID" id="18761110"/>
<dbReference type="InParanoid" id="K1WUK7"/>
<proteinExistence type="predicted"/>
<keyword evidence="3" id="KW-1185">Reference proteome</keyword>
<gene>
    <name evidence="2" type="ORF">MBM_05175</name>
</gene>
<organism evidence="2 3">
    <name type="scientific">Marssonina brunnea f. sp. multigermtubi (strain MB_m1)</name>
    <name type="common">Marssonina leaf spot fungus</name>
    <dbReference type="NCBI Taxonomy" id="1072389"/>
    <lineage>
        <taxon>Eukaryota</taxon>
        <taxon>Fungi</taxon>
        <taxon>Dikarya</taxon>
        <taxon>Ascomycota</taxon>
        <taxon>Pezizomycotina</taxon>
        <taxon>Leotiomycetes</taxon>
        <taxon>Helotiales</taxon>
        <taxon>Drepanopezizaceae</taxon>
        <taxon>Drepanopeziza</taxon>
    </lineage>
</organism>
<name>K1WUK7_MARBU</name>
<evidence type="ECO:0000313" key="3">
    <source>
        <dbReference type="Proteomes" id="UP000006753"/>
    </source>
</evidence>
<dbReference type="HOGENOM" id="CLU_1570960_0_0_1"/>
<evidence type="ECO:0000313" key="2">
    <source>
        <dbReference type="EMBL" id="EKD16706.1"/>
    </source>
</evidence>
<evidence type="ECO:0000256" key="1">
    <source>
        <dbReference type="SAM" id="MobiDB-lite"/>
    </source>
</evidence>
<accession>K1WUK7</accession>
<dbReference type="AlphaFoldDB" id="K1WUK7"/>
<dbReference type="EMBL" id="JH921438">
    <property type="protein sequence ID" value="EKD16706.1"/>
    <property type="molecule type" value="Genomic_DNA"/>
</dbReference>
<feature type="region of interest" description="Disordered" evidence="1">
    <location>
        <begin position="32"/>
        <end position="66"/>
    </location>
</feature>
<protein>
    <submittedName>
        <fullName evidence="2">Uncharacterized protein</fullName>
    </submittedName>
</protein>
<dbReference type="Proteomes" id="UP000006753">
    <property type="component" value="Unassembled WGS sequence"/>
</dbReference>
<dbReference type="OrthoDB" id="3210850at2759"/>
<dbReference type="KEGG" id="mbe:MBM_05175"/>
<sequence>MALKGEPGWICLMRCNVDILFRALVLHWNTSKDNASTLPTPNPDLLPRDSDSSSSSRSKPLMPARLVPRSPIADMEACHRGLRDLSRKSSITTMVTAKGDDVELERMSGMRPNVVTITVETNIQHREAGMRDLVRLEKIYGSAAGAGDLGLQKMRAMASRDELFLRREKR</sequence>
<reference evidence="2 3" key="1">
    <citation type="journal article" date="2012" name="BMC Genomics">
        <title>Sequencing the genome of Marssonina brunnea reveals fungus-poplar co-evolution.</title>
        <authorList>
            <person name="Zhu S."/>
            <person name="Cao Y.-Z."/>
            <person name="Jiang C."/>
            <person name="Tan B.-Y."/>
            <person name="Wang Z."/>
            <person name="Feng S."/>
            <person name="Zhang L."/>
            <person name="Su X.-H."/>
            <person name="Brejova B."/>
            <person name="Vinar T."/>
            <person name="Xu M."/>
            <person name="Wang M.-X."/>
            <person name="Zhang S.-G."/>
            <person name="Huang M.-R."/>
            <person name="Wu R."/>
            <person name="Zhou Y."/>
        </authorList>
    </citation>
    <scope>NUCLEOTIDE SEQUENCE [LARGE SCALE GENOMIC DNA]</scope>
    <source>
        <strain evidence="2 3">MB_m1</strain>
    </source>
</reference>